<dbReference type="Pfam" id="PF01535">
    <property type="entry name" value="PPR"/>
    <property type="match status" value="4"/>
</dbReference>
<dbReference type="FunFam" id="1.25.40.10:FF:000381">
    <property type="entry name" value="Pentatricopeptide repeat-containing protein"/>
    <property type="match status" value="1"/>
</dbReference>
<dbReference type="InterPro" id="IPR046960">
    <property type="entry name" value="PPR_At4g14850-like_plant"/>
</dbReference>
<dbReference type="Proteomes" id="UP000825935">
    <property type="component" value="Chromosome 1"/>
</dbReference>
<keyword evidence="4" id="KW-1185">Reference proteome</keyword>
<feature type="repeat" description="PPR" evidence="2">
    <location>
        <begin position="198"/>
        <end position="232"/>
    </location>
</feature>
<accession>A0A8T2VK93</accession>
<gene>
    <name evidence="3" type="ORF">KP509_01G031300</name>
</gene>
<dbReference type="NCBIfam" id="TIGR00756">
    <property type="entry name" value="PPR"/>
    <property type="match status" value="5"/>
</dbReference>
<dbReference type="PROSITE" id="PS51375">
    <property type="entry name" value="PPR"/>
    <property type="match status" value="6"/>
</dbReference>
<name>A0A8T2VK93_CERRI</name>
<reference evidence="3" key="1">
    <citation type="submission" date="2021-08" db="EMBL/GenBank/DDBJ databases">
        <title>WGS assembly of Ceratopteris richardii.</title>
        <authorList>
            <person name="Marchant D.B."/>
            <person name="Chen G."/>
            <person name="Jenkins J."/>
            <person name="Shu S."/>
            <person name="Leebens-Mack J."/>
            <person name="Grimwood J."/>
            <person name="Schmutz J."/>
            <person name="Soltis P."/>
            <person name="Soltis D."/>
            <person name="Chen Z.-H."/>
        </authorList>
    </citation>
    <scope>NUCLEOTIDE SEQUENCE</scope>
    <source>
        <strain evidence="3">Whitten #5841</strain>
        <tissue evidence="3">Leaf</tissue>
    </source>
</reference>
<feature type="repeat" description="PPR" evidence="2">
    <location>
        <begin position="97"/>
        <end position="131"/>
    </location>
</feature>
<dbReference type="PANTHER" id="PTHR47926:SF382">
    <property type="entry name" value="PENTACOTRIPEPTIDE-REPEAT REGION OF PRORP DOMAIN-CONTAINING PROTEIN"/>
    <property type="match status" value="1"/>
</dbReference>
<feature type="repeat" description="PPR" evidence="2">
    <location>
        <begin position="437"/>
        <end position="471"/>
    </location>
</feature>
<dbReference type="GO" id="GO:0003723">
    <property type="term" value="F:RNA binding"/>
    <property type="evidence" value="ECO:0007669"/>
    <property type="project" value="InterPro"/>
</dbReference>
<dbReference type="OMA" id="WPAIWRS"/>
<protein>
    <recommendedName>
        <fullName evidence="5">Pentatricopeptide repeat-containing protein</fullName>
    </recommendedName>
</protein>
<dbReference type="Pfam" id="PF13041">
    <property type="entry name" value="PPR_2"/>
    <property type="match status" value="5"/>
</dbReference>
<comment type="caution">
    <text evidence="3">The sequence shown here is derived from an EMBL/GenBank/DDBJ whole genome shotgun (WGS) entry which is preliminary data.</text>
</comment>
<keyword evidence="1" id="KW-0677">Repeat</keyword>
<sequence length="678" mass="75255">MQNHFVGKYIEDEKDAGGKGLCRKRNSQVVAVFVAPLLKDCVKQKDLFKGNRIYAGILKWGLIYVHISIGNALINLYAKCGAFGKAHQLFDELPIKDVVSWNIFITALIDHGHAEKALSCFERMQSEGHFPNAVTYLCILRACGITHAFEKGSEIHLEIFRKGMRHDNILGTALLDMYGKCGNLTKAQEVFDKLSFHNVVSWTALVSGYEQNGHSEKAIVCFEKMQREGVCPNAITFTCILKACGSMKAIKKGVKIHDVIKKLGVLHGNNVLSTSLIDMYAKCGLVMKAQEVFDELQIRDIITWNALIAGYSDHGPYREAFKCLDRLKADRLIPDATTFACILKACGSLRALKSGQEIHYEVVRRDLLKENCVLGTALVDMYVKCGVIVKGKEVLDGLPVQDVASWNAIISAYCLDGCWEKAFDYYEQMRQEGVAPDIVTFASILKACGNTGAAEKGEEIHSEIVQGGFLDQGNVLAGSVIDMYARCGAFDKAHAVFDKLSTRDIVSWTALLAGYAHVGKHNTMFDLLKNMLKEGVEPNLVTFFVVLNACSYLGFVYEGQMLFEWISSHYGLIPTMEHQFCMVDLLSRAGQFEEAMKVIDELPSVDYLPSWLSLLGSCRLCGNVKVGKVAFDQAIRLDRKSAVAYICMRDIYAVSGMQKESDKIEALRVGNIHMANLG</sequence>
<dbReference type="AlphaFoldDB" id="A0A8T2VK93"/>
<proteinExistence type="predicted"/>
<evidence type="ECO:0000256" key="1">
    <source>
        <dbReference type="ARBA" id="ARBA00022737"/>
    </source>
</evidence>
<evidence type="ECO:0000313" key="3">
    <source>
        <dbReference type="EMBL" id="KAH7445985.1"/>
    </source>
</evidence>
<dbReference type="InterPro" id="IPR011990">
    <property type="entry name" value="TPR-like_helical_dom_sf"/>
</dbReference>
<dbReference type="SUPFAM" id="SSF81901">
    <property type="entry name" value="HCP-like"/>
    <property type="match status" value="1"/>
</dbReference>
<feature type="repeat" description="PPR" evidence="2">
    <location>
        <begin position="402"/>
        <end position="436"/>
    </location>
</feature>
<dbReference type="Gene3D" id="1.25.40.10">
    <property type="entry name" value="Tetratricopeptide repeat domain"/>
    <property type="match status" value="4"/>
</dbReference>
<dbReference type="GO" id="GO:0009451">
    <property type="term" value="P:RNA modification"/>
    <property type="evidence" value="ECO:0007669"/>
    <property type="project" value="InterPro"/>
</dbReference>
<evidence type="ECO:0000313" key="4">
    <source>
        <dbReference type="Proteomes" id="UP000825935"/>
    </source>
</evidence>
<dbReference type="FunFam" id="1.25.40.10:FF:000031">
    <property type="entry name" value="Pentatricopeptide repeat-containing protein mitochondrial"/>
    <property type="match status" value="2"/>
</dbReference>
<organism evidence="3 4">
    <name type="scientific">Ceratopteris richardii</name>
    <name type="common">Triangle waterfern</name>
    <dbReference type="NCBI Taxonomy" id="49495"/>
    <lineage>
        <taxon>Eukaryota</taxon>
        <taxon>Viridiplantae</taxon>
        <taxon>Streptophyta</taxon>
        <taxon>Embryophyta</taxon>
        <taxon>Tracheophyta</taxon>
        <taxon>Polypodiopsida</taxon>
        <taxon>Polypodiidae</taxon>
        <taxon>Polypodiales</taxon>
        <taxon>Pteridineae</taxon>
        <taxon>Pteridaceae</taxon>
        <taxon>Parkerioideae</taxon>
        <taxon>Ceratopteris</taxon>
    </lineage>
</organism>
<evidence type="ECO:0008006" key="5">
    <source>
        <dbReference type="Google" id="ProtNLM"/>
    </source>
</evidence>
<dbReference type="FunFam" id="1.25.40.10:FF:000158">
    <property type="entry name" value="pentatricopeptide repeat-containing protein At2g33680"/>
    <property type="match status" value="1"/>
</dbReference>
<evidence type="ECO:0000256" key="2">
    <source>
        <dbReference type="PROSITE-ProRule" id="PRU00708"/>
    </source>
</evidence>
<feature type="repeat" description="PPR" evidence="2">
    <location>
        <begin position="504"/>
        <end position="538"/>
    </location>
</feature>
<dbReference type="EMBL" id="CM035406">
    <property type="protein sequence ID" value="KAH7445985.1"/>
    <property type="molecule type" value="Genomic_DNA"/>
</dbReference>
<dbReference type="FunFam" id="1.25.40.10:FF:000285">
    <property type="entry name" value="Pentatricopeptide repeat-containing protein, chloroplastic"/>
    <property type="match status" value="1"/>
</dbReference>
<dbReference type="OrthoDB" id="731210at2759"/>
<feature type="repeat" description="PPR" evidence="2">
    <location>
        <begin position="300"/>
        <end position="334"/>
    </location>
</feature>
<dbReference type="PANTHER" id="PTHR47926">
    <property type="entry name" value="PENTATRICOPEPTIDE REPEAT-CONTAINING PROTEIN"/>
    <property type="match status" value="1"/>
</dbReference>
<dbReference type="GO" id="GO:0048731">
    <property type="term" value="P:system development"/>
    <property type="evidence" value="ECO:0007669"/>
    <property type="project" value="UniProtKB-ARBA"/>
</dbReference>
<dbReference type="InterPro" id="IPR002885">
    <property type="entry name" value="PPR_rpt"/>
</dbReference>